<name>A0A5P1ELZ3_ASPOF</name>
<evidence type="ECO:0000313" key="3">
    <source>
        <dbReference type="Proteomes" id="UP000243459"/>
    </source>
</evidence>
<dbReference type="InterPro" id="IPR050942">
    <property type="entry name" value="F-box_BR-signaling"/>
</dbReference>
<keyword evidence="3" id="KW-1185">Reference proteome</keyword>
<organism evidence="2 3">
    <name type="scientific">Asparagus officinalis</name>
    <name type="common">Garden asparagus</name>
    <dbReference type="NCBI Taxonomy" id="4686"/>
    <lineage>
        <taxon>Eukaryota</taxon>
        <taxon>Viridiplantae</taxon>
        <taxon>Streptophyta</taxon>
        <taxon>Embryophyta</taxon>
        <taxon>Tracheophyta</taxon>
        <taxon>Spermatophyta</taxon>
        <taxon>Magnoliopsida</taxon>
        <taxon>Liliopsida</taxon>
        <taxon>Asparagales</taxon>
        <taxon>Asparagaceae</taxon>
        <taxon>Asparagoideae</taxon>
        <taxon>Asparagus</taxon>
    </lineage>
</organism>
<accession>A0A5P1ELZ3</accession>
<dbReference type="Pfam" id="PF03478">
    <property type="entry name" value="Beta-prop_KIB1-4"/>
    <property type="match status" value="1"/>
</dbReference>
<dbReference type="PANTHER" id="PTHR44259">
    <property type="entry name" value="OS07G0183000 PROTEIN-RELATED"/>
    <property type="match status" value="1"/>
</dbReference>
<dbReference type="PANTHER" id="PTHR44259:SF114">
    <property type="entry name" value="OS06G0707300 PROTEIN"/>
    <property type="match status" value="1"/>
</dbReference>
<proteinExistence type="predicted"/>
<evidence type="ECO:0000259" key="1">
    <source>
        <dbReference type="Pfam" id="PF03478"/>
    </source>
</evidence>
<evidence type="ECO:0000313" key="2">
    <source>
        <dbReference type="EMBL" id="ONK66804.1"/>
    </source>
</evidence>
<reference evidence="3" key="1">
    <citation type="journal article" date="2017" name="Nat. Commun.">
        <title>The asparagus genome sheds light on the origin and evolution of a young Y chromosome.</title>
        <authorList>
            <person name="Harkess A."/>
            <person name="Zhou J."/>
            <person name="Xu C."/>
            <person name="Bowers J.E."/>
            <person name="Van der Hulst R."/>
            <person name="Ayyampalayam S."/>
            <person name="Mercati F."/>
            <person name="Riccardi P."/>
            <person name="McKain M.R."/>
            <person name="Kakrana A."/>
            <person name="Tang H."/>
            <person name="Ray J."/>
            <person name="Groenendijk J."/>
            <person name="Arikit S."/>
            <person name="Mathioni S.M."/>
            <person name="Nakano M."/>
            <person name="Shan H."/>
            <person name="Telgmann-Rauber A."/>
            <person name="Kanno A."/>
            <person name="Yue Z."/>
            <person name="Chen H."/>
            <person name="Li W."/>
            <person name="Chen Y."/>
            <person name="Xu X."/>
            <person name="Zhang Y."/>
            <person name="Luo S."/>
            <person name="Chen H."/>
            <person name="Gao J."/>
            <person name="Mao Z."/>
            <person name="Pires J.C."/>
            <person name="Luo M."/>
            <person name="Kudrna D."/>
            <person name="Wing R.A."/>
            <person name="Meyers B.C."/>
            <person name="Yi K."/>
            <person name="Kong H."/>
            <person name="Lavrijsen P."/>
            <person name="Sunseri F."/>
            <person name="Falavigna A."/>
            <person name="Ye Y."/>
            <person name="Leebens-Mack J.H."/>
            <person name="Chen G."/>
        </authorList>
    </citation>
    <scope>NUCLEOTIDE SEQUENCE [LARGE SCALE GENOMIC DNA]</scope>
    <source>
        <strain evidence="3">cv. DH0086</strain>
    </source>
</reference>
<protein>
    <recommendedName>
        <fullName evidence="1">KIB1-4 beta-propeller domain-containing protein</fullName>
    </recommendedName>
</protein>
<gene>
    <name evidence="2" type="ORF">A4U43_C06F12150</name>
</gene>
<dbReference type="EMBL" id="CM007386">
    <property type="protein sequence ID" value="ONK66804.1"/>
    <property type="molecule type" value="Genomic_DNA"/>
</dbReference>
<sequence>MARRGWWVSRAQAAGGGPAIRGDDDGQLAVTGAGLADAATARGVAAAARQRRAGGGGGGGGGHLRATRAAVAGRRLATGRVSDGRPGWRRASAAARECNDNEWENINFFSISDWKRHGEFLVPEIRNKWSVGSRYGWLFTVDTQGRSIQLLNPLTRAQIPLPSLDAFEHPTSWVNYDEHTDFGFVRKAVISSDPSNKRRNLDGDDDCVLVIAIITMVGDDKWTNVEGSPLYITDVIWYKGEVYAVDGCGVAVVYDFAGDKTIKQIAYSPDDLLSRERYLVVSTNGDLLQVVREKAYERSDKEEDEFLLPTCDFVVYKLEVFDEPVKPEGVGYSTLKTRNTTLNRRIPTNHKFNFKWVEMENLGDHAIFVGQNYSFCVPAGEYQGCKPNCIYFTDHGLLHSIIARGNLDQEEIHEYSACDMAIYNFKDKYFEEFTQLNDSHAAAENVEELQVGDNSATVETHVDAHIDAQTNAETQVMEHIQTEEVMKYLQAEGFICHDAAHEEQE</sequence>
<dbReference type="AlphaFoldDB" id="A0A5P1ELZ3"/>
<dbReference type="Proteomes" id="UP000243459">
    <property type="component" value="Chromosome 6"/>
</dbReference>
<dbReference type="Gramene" id="ONK66804">
    <property type="protein sequence ID" value="ONK66804"/>
    <property type="gene ID" value="A4U43_C06F12150"/>
</dbReference>
<dbReference type="InterPro" id="IPR005174">
    <property type="entry name" value="KIB1-4_b-propeller"/>
</dbReference>
<feature type="domain" description="KIB1-4 beta-propeller" evidence="1">
    <location>
        <begin position="108"/>
        <end position="408"/>
    </location>
</feature>